<gene>
    <name evidence="1" type="ORF">SKC37_10250</name>
</gene>
<dbReference type="EMBL" id="JBBKXX010000003">
    <property type="protein sequence ID" value="MFD3409039.1"/>
    <property type="molecule type" value="Genomic_DNA"/>
</dbReference>
<dbReference type="RefSeq" id="WP_377981384.1">
    <property type="nucleotide sequence ID" value="NZ_JBBKXX010000003.1"/>
</dbReference>
<keyword evidence="2" id="KW-1185">Reference proteome</keyword>
<sequence>MQYYSNNEGVNLQDFPEEFYLEMKNSIASLDSIDNEDPRDFTLFYGLWWKYAYTDGIPSSAMIFNDLGITAANFSALDLYEKAKIGGEQIELKWIRRERTLRFRTLLLQGGIPLKTLGAYGTDIYKNFLLKVIELKPERPEEIANNVDIIRYLPMSNRNEVFFEIAFKISQAIWEANEEGLKILDVLNANNQSELVNDLISKKDEIKRRFESQLKIKSFWELSKSDFGGDYKINLIVELPERMEKDRLADFLHIQEDELSTSYNFFCEDSLLCTYRKNIKGNYLKVSSFKPAINWDLQNDQIPILYFSDDSGKKYLIPQQINKIPSADYPTFWIPMDENRWLMSNKLSYSGDSVFVLTNQERHCGDNFIPVSISNIELYFFEIQATTEFKIAEDEIIEFKLNTQSFDWYIQSAMPSWMERANKLIVKAKPQVHFFDQTGNLIPDSQFEKRWRKKGEIEWNSFQQPFSSGIIIELEFKHSSGAIEYEQVYHIGNSNLSVNYLSLLAQKVNFSHENLRLRLLPNELYSEETTELNPNEKVLKFSDPKHIPKRIKAVLTNQFGTLRFLFALNIRGIEIFDSRENCIEDKHVFLLNNLYGYRIVNGESRDIKIYNQQYPELVICQTIQAGIIPLRNYQLLIQKLFLLADSMSTNNVVVMQMGGKIYNFQLYNADILFRSTDGVINFTADNRLQVTSEKLLIEESTISAIPLNCELNSISTIVLEKNETGFSFPSGIEEEEFIVFDTNIESSFKILPTYVTSNPEKLESDSERLYQNKLNRIENFALSLNEQLFSEADWRKLNKYIQLCIEHDLPFSAFDIIRASSSSTDLTAKLLCSLIMNSVNKDEFIRTCVKMEEELGFKFHWCSFESIEDEISSILELIGFEKLGFIMERVSLIMRLHYFQVTHPEWRKQLAPIIPTINQMRRNLGEAVINELPRKYPWISDQRKKIIQLNDPNVSNRLKIMFRVPITVALLKLNLYKNELPTTGNVSDLWHLNNHEVRRNMMYCENLDPTWYDFAISYAKRIILN</sequence>
<evidence type="ECO:0000313" key="2">
    <source>
        <dbReference type="Proteomes" id="UP001598019"/>
    </source>
</evidence>
<dbReference type="Proteomes" id="UP001598019">
    <property type="component" value="Unassembled WGS sequence"/>
</dbReference>
<comment type="caution">
    <text evidence="1">The sequence shown here is derived from an EMBL/GenBank/DDBJ whole genome shotgun (WGS) entry which is preliminary data.</text>
</comment>
<accession>A0ABW6DNC0</accession>
<dbReference type="SUPFAM" id="SSF48256">
    <property type="entry name" value="Citrate synthase"/>
    <property type="match status" value="1"/>
</dbReference>
<name>A0ABW6DNC0_9BACT</name>
<organism evidence="1 2">
    <name type="scientific">Aquirufa esocilacus</name>
    <dbReference type="NCBI Taxonomy" id="3096513"/>
    <lineage>
        <taxon>Bacteria</taxon>
        <taxon>Pseudomonadati</taxon>
        <taxon>Bacteroidota</taxon>
        <taxon>Cytophagia</taxon>
        <taxon>Cytophagales</taxon>
        <taxon>Flectobacillaceae</taxon>
        <taxon>Aquirufa</taxon>
    </lineage>
</organism>
<proteinExistence type="predicted"/>
<reference evidence="1 2" key="1">
    <citation type="submission" date="2024-03" db="EMBL/GenBank/DDBJ databases">
        <title>Aquirufa genome sequencing.</title>
        <authorList>
            <person name="Pitt A."/>
            <person name="Hahn M.W."/>
        </authorList>
    </citation>
    <scope>NUCLEOTIDE SEQUENCE [LARGE SCALE GENOMIC DNA]</scope>
    <source>
        <strain evidence="1 2">HETE-83D</strain>
    </source>
</reference>
<evidence type="ECO:0000313" key="1">
    <source>
        <dbReference type="EMBL" id="MFD3409039.1"/>
    </source>
</evidence>
<dbReference type="InterPro" id="IPR036969">
    <property type="entry name" value="Citrate_synthase_sf"/>
</dbReference>
<protein>
    <submittedName>
        <fullName evidence="1">Uncharacterized protein</fullName>
    </submittedName>
</protein>